<reference evidence="2 3" key="1">
    <citation type="submission" date="2020-08" db="EMBL/GenBank/DDBJ databases">
        <title>Genomic Encyclopedia of Type Strains, Phase IV (KMG-IV): sequencing the most valuable type-strain genomes for metagenomic binning, comparative biology and taxonomic classification.</title>
        <authorList>
            <person name="Goeker M."/>
        </authorList>
    </citation>
    <scope>NUCLEOTIDE SEQUENCE [LARGE SCALE GENOMIC DNA]</scope>
    <source>
        <strain evidence="2 3">DSM 105721</strain>
    </source>
</reference>
<sequence>MKKIYYIVFAILVSGLLDACIHDDTSLADPDFSRLSIISQYDTLSVNLSEEFVYKVDVVQSGEDRPLTYEWGYATYNTKDESDYPAKDSLKIISNEAELRYTFRKLGTYYLRLKVDNGEAISFKGFMLNVTTPYDEGITVLSQDDAGNPRISFMKTLTRQEIESGVKKEFVTDVLTKENPDYTIKNCTDLAQFGPYLLLASREDGLIYKLNAKTFGVMYKNRVRDIIPDFTCKELMGSGATNWMLSENGSAYRYELTFDEVLVIDNAVGYGYDACFFGYSSSYQYFIDYDKSIIYSPTGNKATSSSNYFEDYNIIGMVPWTITKLYTIAVLKEDPSQGRVFQTSGSLSKLTELIKFDGTDLKLDKNSTIMFSKTYKNAYYDYGNNIYRWNCTGQFPKTPFITFPDTKEITAVAMDPDKTLIYVCYVDSERSGLKGGIDIYDANDGKLIESYGGIADRPLRVFYKTK</sequence>
<proteinExistence type="predicted"/>
<organism evidence="2 3">
    <name type="scientific">Butyricimonas faecihominis</name>
    <dbReference type="NCBI Taxonomy" id="1472416"/>
    <lineage>
        <taxon>Bacteria</taxon>
        <taxon>Pseudomonadati</taxon>
        <taxon>Bacteroidota</taxon>
        <taxon>Bacteroidia</taxon>
        <taxon>Bacteroidales</taxon>
        <taxon>Odoribacteraceae</taxon>
        <taxon>Butyricimonas</taxon>
    </lineage>
</organism>
<keyword evidence="3" id="KW-1185">Reference proteome</keyword>
<evidence type="ECO:0000313" key="3">
    <source>
        <dbReference type="Proteomes" id="UP000546007"/>
    </source>
</evidence>
<dbReference type="OrthoDB" id="1094971at2"/>
<accession>A0A7W6MX64</accession>
<dbReference type="GeneID" id="93100909"/>
<keyword evidence="1" id="KW-0732">Signal</keyword>
<evidence type="ECO:0000313" key="2">
    <source>
        <dbReference type="EMBL" id="MBB4024692.1"/>
    </source>
</evidence>
<evidence type="ECO:0008006" key="4">
    <source>
        <dbReference type="Google" id="ProtNLM"/>
    </source>
</evidence>
<dbReference type="RefSeq" id="WP_124316246.1">
    <property type="nucleotide sequence ID" value="NZ_AP028155.1"/>
</dbReference>
<name>A0A7W6MX64_9BACT</name>
<gene>
    <name evidence="2" type="ORF">GGR14_000453</name>
</gene>
<feature type="signal peptide" evidence="1">
    <location>
        <begin position="1"/>
        <end position="19"/>
    </location>
</feature>
<dbReference type="InterPro" id="IPR011044">
    <property type="entry name" value="Quino_amine_DH_bsu"/>
</dbReference>
<dbReference type="SUPFAM" id="SSF50969">
    <property type="entry name" value="YVTN repeat-like/Quinoprotein amine dehydrogenase"/>
    <property type="match status" value="1"/>
</dbReference>
<dbReference type="AlphaFoldDB" id="A0A7W6MX64"/>
<comment type="caution">
    <text evidence="2">The sequence shown here is derived from an EMBL/GenBank/DDBJ whole genome shotgun (WGS) entry which is preliminary data.</text>
</comment>
<evidence type="ECO:0000256" key="1">
    <source>
        <dbReference type="SAM" id="SignalP"/>
    </source>
</evidence>
<dbReference type="Proteomes" id="UP000546007">
    <property type="component" value="Unassembled WGS sequence"/>
</dbReference>
<dbReference type="EMBL" id="JACIES010000001">
    <property type="protein sequence ID" value="MBB4024692.1"/>
    <property type="molecule type" value="Genomic_DNA"/>
</dbReference>
<protein>
    <recommendedName>
        <fullName evidence="4">PKD domain-containing protein</fullName>
    </recommendedName>
</protein>
<feature type="chain" id="PRO_5031128229" description="PKD domain-containing protein" evidence="1">
    <location>
        <begin position="20"/>
        <end position="466"/>
    </location>
</feature>